<dbReference type="RefSeq" id="WP_302037432.1">
    <property type="nucleotide sequence ID" value="NZ_JAUKPO010000004.1"/>
</dbReference>
<dbReference type="Gene3D" id="3.30.1150.10">
    <property type="match status" value="1"/>
</dbReference>
<protein>
    <submittedName>
        <fullName evidence="2">Carboxypeptidase-like regulatory domain-containing protein</fullName>
    </submittedName>
</protein>
<dbReference type="Pfam" id="PF03544">
    <property type="entry name" value="TonB_C"/>
    <property type="match status" value="1"/>
</dbReference>
<dbReference type="PROSITE" id="PS52015">
    <property type="entry name" value="TONB_CTD"/>
    <property type="match status" value="1"/>
</dbReference>
<proteinExistence type="predicted"/>
<reference evidence="2" key="1">
    <citation type="submission" date="2023-07" db="EMBL/GenBank/DDBJ databases">
        <title>The genome sequence of Rhodocytophaga aerolata KACC 12507.</title>
        <authorList>
            <person name="Zhang X."/>
        </authorList>
    </citation>
    <scope>NUCLEOTIDE SEQUENCE</scope>
    <source>
        <strain evidence="2">KACC 12507</strain>
    </source>
</reference>
<evidence type="ECO:0000313" key="2">
    <source>
        <dbReference type="EMBL" id="MDO1446635.1"/>
    </source>
</evidence>
<accession>A0ABT8R7H5</accession>
<name>A0ABT8R7H5_9BACT</name>
<dbReference type="SUPFAM" id="SSF49464">
    <property type="entry name" value="Carboxypeptidase regulatory domain-like"/>
    <property type="match status" value="1"/>
</dbReference>
<dbReference type="InterPro" id="IPR037682">
    <property type="entry name" value="TonB_C"/>
</dbReference>
<evidence type="ECO:0000313" key="3">
    <source>
        <dbReference type="Proteomes" id="UP001168528"/>
    </source>
</evidence>
<dbReference type="InterPro" id="IPR008969">
    <property type="entry name" value="CarboxyPept-like_regulatory"/>
</dbReference>
<feature type="domain" description="TonB C-terminal" evidence="1">
    <location>
        <begin position="76"/>
        <end position="168"/>
    </location>
</feature>
<organism evidence="2 3">
    <name type="scientific">Rhodocytophaga aerolata</name>
    <dbReference type="NCBI Taxonomy" id="455078"/>
    <lineage>
        <taxon>Bacteria</taxon>
        <taxon>Pseudomonadati</taxon>
        <taxon>Bacteroidota</taxon>
        <taxon>Cytophagia</taxon>
        <taxon>Cytophagales</taxon>
        <taxon>Rhodocytophagaceae</taxon>
        <taxon>Rhodocytophaga</taxon>
    </lineage>
</organism>
<gene>
    <name evidence="2" type="ORF">Q0590_10260</name>
</gene>
<dbReference type="Proteomes" id="UP001168528">
    <property type="component" value="Unassembled WGS sequence"/>
</dbReference>
<dbReference type="SUPFAM" id="SSF74653">
    <property type="entry name" value="TolA/TonB C-terminal domain"/>
    <property type="match status" value="1"/>
</dbReference>
<evidence type="ECO:0000259" key="1">
    <source>
        <dbReference type="PROSITE" id="PS52015"/>
    </source>
</evidence>
<comment type="caution">
    <text evidence="2">The sequence shown here is derived from an EMBL/GenBank/DDBJ whole genome shotgun (WGS) entry which is preliminary data.</text>
</comment>
<keyword evidence="3" id="KW-1185">Reference proteome</keyword>
<sequence length="197" mass="22133">MLDEDTDKPINAATISLNNANSITATNYLGFFQITVDSSNLLQISAEGYKSVQFSIPAEDKFQVHLQKQTATEQTAGIKELFEYLKYNLNYPINALEGNIQGKVYASFEIDSLGRLQTIGIHQDVKGRFEKELIRVLKNAPQHWGKHPTSRTYILPVVFAIQNAKPAKQNPQMNLPEGIMLKEISVTAASRTYMITR</sequence>
<dbReference type="EMBL" id="JAUKPO010000004">
    <property type="protein sequence ID" value="MDO1446635.1"/>
    <property type="molecule type" value="Genomic_DNA"/>
</dbReference>